<accession>A0A0H3GLC4</accession>
<proteinExistence type="inferred from homology"/>
<dbReference type="GO" id="GO:0140664">
    <property type="term" value="F:ATP-dependent DNA damage sensor activity"/>
    <property type="evidence" value="ECO:0007669"/>
    <property type="project" value="InterPro"/>
</dbReference>
<name>A0A0H3GLC4_KLEPH</name>
<dbReference type="Gene3D" id="3.30.565.10">
    <property type="entry name" value="Histidine kinase-like ATPase, C-terminal domain"/>
    <property type="match status" value="1"/>
</dbReference>
<gene>
    <name evidence="2" type="ordered locus">KPHS_04130</name>
</gene>
<dbReference type="SUPFAM" id="SSF55874">
    <property type="entry name" value="ATPase domain of HSP90 chaperone/DNA topoisomerase II/histidine kinase"/>
    <property type="match status" value="1"/>
</dbReference>
<dbReference type="EMBL" id="CP003200">
    <property type="protein sequence ID" value="AEW59111.1"/>
    <property type="molecule type" value="Genomic_DNA"/>
</dbReference>
<sequence length="107" mass="11975">MPIQVLPPQLANQIAAGEVVERPASVVKELVENSLDAGATRIDIDIERGGAKLIRIRDNGSGIKKASWRWPWLVMRPARSPRLTIWRPLSASAFAAKRWPVSVRWRA</sequence>
<dbReference type="Pfam" id="PF13589">
    <property type="entry name" value="HATPase_c_3"/>
    <property type="match status" value="1"/>
</dbReference>
<dbReference type="GO" id="GO:0032300">
    <property type="term" value="C:mismatch repair complex"/>
    <property type="evidence" value="ECO:0007669"/>
    <property type="project" value="InterPro"/>
</dbReference>
<dbReference type="STRING" id="1125630.KPHS_04130"/>
<dbReference type="Proteomes" id="UP000007841">
    <property type="component" value="Chromosome"/>
</dbReference>
<keyword evidence="3" id="KW-1185">Reference proteome</keyword>
<dbReference type="KEGG" id="kpm:KPHS_04130"/>
<dbReference type="PANTHER" id="PTHR10073">
    <property type="entry name" value="DNA MISMATCH REPAIR PROTEIN MLH, PMS, MUTL"/>
    <property type="match status" value="1"/>
</dbReference>
<reference evidence="2 3" key="1">
    <citation type="journal article" date="2012" name="J. Bacteriol.">
        <title>Complete genome sequence of Klebsiella pneumoniae subsp. pneumoniae HS11286, a multidrug-resistant strain isolated from human sputum.</title>
        <authorList>
            <person name="Liu P."/>
            <person name="Li P."/>
            <person name="Jiang X."/>
            <person name="Bi D."/>
            <person name="Xie Y."/>
            <person name="Tai C."/>
            <person name="Deng Z."/>
            <person name="Rajakumar K."/>
            <person name="Ou H.Y."/>
        </authorList>
    </citation>
    <scope>NUCLEOTIDE SEQUENCE [LARGE SCALE GENOMIC DNA]</scope>
    <source>
        <strain evidence="2 3">HS11286</strain>
    </source>
</reference>
<dbReference type="GO" id="GO:0016887">
    <property type="term" value="F:ATP hydrolysis activity"/>
    <property type="evidence" value="ECO:0007669"/>
    <property type="project" value="InterPro"/>
</dbReference>
<dbReference type="RefSeq" id="YP_005224713.1">
    <property type="nucleotide sequence ID" value="NC_016845.1"/>
</dbReference>
<dbReference type="InterPro" id="IPR036890">
    <property type="entry name" value="HATPase_C_sf"/>
</dbReference>
<evidence type="ECO:0000313" key="3">
    <source>
        <dbReference type="Proteomes" id="UP000007841"/>
    </source>
</evidence>
<evidence type="ECO:0000313" key="2">
    <source>
        <dbReference type="EMBL" id="AEW59111.1"/>
    </source>
</evidence>
<dbReference type="GO" id="GO:0006298">
    <property type="term" value="P:mismatch repair"/>
    <property type="evidence" value="ECO:0007669"/>
    <property type="project" value="InterPro"/>
</dbReference>
<dbReference type="PANTHER" id="PTHR10073:SF12">
    <property type="entry name" value="DNA MISMATCH REPAIR PROTEIN MLH1"/>
    <property type="match status" value="1"/>
</dbReference>
<evidence type="ECO:0000256" key="1">
    <source>
        <dbReference type="ARBA" id="ARBA00006082"/>
    </source>
</evidence>
<protein>
    <submittedName>
        <fullName evidence="2">DNA mismatch repair protein MutL</fullName>
    </submittedName>
</protein>
<dbReference type="RefSeq" id="WP_014342862.1">
    <property type="nucleotide sequence ID" value="NC_016845.1"/>
</dbReference>
<dbReference type="PATRIC" id="fig|1125630.4.peg.405"/>
<comment type="similarity">
    <text evidence="1">Belongs to the DNA mismatch repair MutL/HexB family.</text>
</comment>
<dbReference type="AlphaFoldDB" id="A0A0H3GLC4"/>
<dbReference type="InterPro" id="IPR038973">
    <property type="entry name" value="MutL/Mlh/Pms-like"/>
</dbReference>
<dbReference type="GeneID" id="11845400"/>
<dbReference type="HOGENOM" id="CLU_2206534_0_0_6"/>
<organism evidence="2 3">
    <name type="scientific">Klebsiella pneumoniae subsp. pneumoniae (strain HS11286)</name>
    <dbReference type="NCBI Taxonomy" id="1125630"/>
    <lineage>
        <taxon>Bacteria</taxon>
        <taxon>Pseudomonadati</taxon>
        <taxon>Pseudomonadota</taxon>
        <taxon>Gammaproteobacteria</taxon>
        <taxon>Enterobacterales</taxon>
        <taxon>Enterobacteriaceae</taxon>
        <taxon>Klebsiella/Raoultella group</taxon>
        <taxon>Klebsiella</taxon>
        <taxon>Klebsiella pneumoniae complex</taxon>
    </lineage>
</organism>